<comment type="caution">
    <text evidence="1">The sequence shown here is derived from an EMBL/GenBank/DDBJ whole genome shotgun (WGS) entry which is preliminary data.</text>
</comment>
<keyword evidence="2" id="KW-1185">Reference proteome</keyword>
<name>A0ABX4YD79_9LEPT</name>
<proteinExistence type="predicted"/>
<organism evidence="1 2">
    <name type="scientific">Leptospira inadai serovar Lyme</name>
    <dbReference type="NCBI Taxonomy" id="293084"/>
    <lineage>
        <taxon>Bacteria</taxon>
        <taxon>Pseudomonadati</taxon>
        <taxon>Spirochaetota</taxon>
        <taxon>Spirochaetia</taxon>
        <taxon>Leptospirales</taxon>
        <taxon>Leptospiraceae</taxon>
        <taxon>Leptospira</taxon>
    </lineage>
</organism>
<evidence type="ECO:0000313" key="1">
    <source>
        <dbReference type="EMBL" id="PNV71950.1"/>
    </source>
</evidence>
<gene>
    <name evidence="1" type="ORF">BES34_020515</name>
</gene>
<accession>A0ABX4YD79</accession>
<dbReference type="EMBL" id="MCRM02000037">
    <property type="protein sequence ID" value="PNV71950.1"/>
    <property type="molecule type" value="Genomic_DNA"/>
</dbReference>
<dbReference type="Proteomes" id="UP000094669">
    <property type="component" value="Unassembled WGS sequence"/>
</dbReference>
<protein>
    <submittedName>
        <fullName evidence="1">Uncharacterized protein</fullName>
    </submittedName>
</protein>
<reference evidence="1" key="1">
    <citation type="submission" date="2018-01" db="EMBL/GenBank/DDBJ databases">
        <title>Genomic characterization of Leptospira inadai serogroup Lyme isolated from captured rat in Brazil and comparative analysis with human reference strain.</title>
        <authorList>
            <person name="Moreno L.Z."/>
            <person name="Loureiro A.P."/>
            <person name="Miraglia F."/>
            <person name="Kremer F.S."/>
            <person name="Eslabao M.R."/>
            <person name="Dellagostin O.A."/>
            <person name="Lilenbaum W."/>
            <person name="Moreno A.M."/>
        </authorList>
    </citation>
    <scope>NUCLEOTIDE SEQUENCE [LARGE SCALE GENOMIC DNA]</scope>
    <source>
        <strain evidence="1">M34/99</strain>
    </source>
</reference>
<evidence type="ECO:0000313" key="2">
    <source>
        <dbReference type="Proteomes" id="UP000094669"/>
    </source>
</evidence>
<sequence length="74" mass="8327">MSNASLILPSFLLSGRKVILPNFSQNDVTLISDFKLRNEVDRPVSNSYSEISYADLQIEGLAFFPSKEKMSNSR</sequence>